<evidence type="ECO:0000259" key="4">
    <source>
        <dbReference type="PROSITE" id="PS50949"/>
    </source>
</evidence>
<dbReference type="SUPFAM" id="SSF48008">
    <property type="entry name" value="GntR ligand-binding domain-like"/>
    <property type="match status" value="1"/>
</dbReference>
<dbReference type="eggNOG" id="COG1802">
    <property type="taxonomic scope" value="Bacteria"/>
</dbReference>
<feature type="domain" description="HTH gntR-type" evidence="4">
    <location>
        <begin position="13"/>
        <end position="80"/>
    </location>
</feature>
<dbReference type="KEGG" id="fri:FraEuI1c_5702"/>
<dbReference type="SUPFAM" id="SSF46785">
    <property type="entry name" value="Winged helix' DNA-binding domain"/>
    <property type="match status" value="1"/>
</dbReference>
<dbReference type="Pfam" id="PF00392">
    <property type="entry name" value="GntR"/>
    <property type="match status" value="1"/>
</dbReference>
<dbReference type="RefSeq" id="WP_013426804.1">
    <property type="nucleotide sequence ID" value="NC_014666.1"/>
</dbReference>
<evidence type="ECO:0000256" key="3">
    <source>
        <dbReference type="ARBA" id="ARBA00023163"/>
    </source>
</evidence>
<sequence length="236" mass="26331">MASPAEVRPIESRTVGDLVTTELRRSILTGALPPGQSFSLRELASRLDVSFIPVREALRNLESEGLVVIRPGRSVTIAPIDFDDLHAIYRLRRLLEPDLARRSCTRISDAELTRLERDAADFGDPDRSMDAIYDAHRDFHLALFGSAATAWDVRVLTTLWRAAERYIRIGFGLLDPDPEEHHRRRHAHESLLSVYRRRDPDAAARAVDEHLDHNEKMAGAALGTAAAGLQARETAG</sequence>
<evidence type="ECO:0000313" key="6">
    <source>
        <dbReference type="Proteomes" id="UP000002484"/>
    </source>
</evidence>
<keyword evidence="2" id="KW-0238">DNA-binding</keyword>
<protein>
    <submittedName>
        <fullName evidence="5">Transcriptional regulator, GntR family</fullName>
    </submittedName>
</protein>
<dbReference type="Gene3D" id="1.10.10.10">
    <property type="entry name" value="Winged helix-like DNA-binding domain superfamily/Winged helix DNA-binding domain"/>
    <property type="match status" value="1"/>
</dbReference>
<dbReference type="GO" id="GO:0003700">
    <property type="term" value="F:DNA-binding transcription factor activity"/>
    <property type="evidence" value="ECO:0007669"/>
    <property type="project" value="InterPro"/>
</dbReference>
<organism evidence="5 6">
    <name type="scientific">Pseudofrankia inefficax (strain DSM 45817 / CECT 9037 / DDB 130130 / EuI1c)</name>
    <name type="common">Frankia inefficax</name>
    <dbReference type="NCBI Taxonomy" id="298654"/>
    <lineage>
        <taxon>Bacteria</taxon>
        <taxon>Bacillati</taxon>
        <taxon>Actinomycetota</taxon>
        <taxon>Actinomycetes</taxon>
        <taxon>Frankiales</taxon>
        <taxon>Frankiaceae</taxon>
        <taxon>Pseudofrankia</taxon>
    </lineage>
</organism>
<dbReference type="PROSITE" id="PS50949">
    <property type="entry name" value="HTH_GNTR"/>
    <property type="match status" value="1"/>
</dbReference>
<dbReference type="InterPro" id="IPR036388">
    <property type="entry name" value="WH-like_DNA-bd_sf"/>
</dbReference>
<evidence type="ECO:0000256" key="2">
    <source>
        <dbReference type="ARBA" id="ARBA00023125"/>
    </source>
</evidence>
<dbReference type="PANTHER" id="PTHR43537">
    <property type="entry name" value="TRANSCRIPTIONAL REGULATOR, GNTR FAMILY"/>
    <property type="match status" value="1"/>
</dbReference>
<dbReference type="GO" id="GO:0003677">
    <property type="term" value="F:DNA binding"/>
    <property type="evidence" value="ECO:0007669"/>
    <property type="project" value="UniProtKB-KW"/>
</dbReference>
<accession>E3IUK1</accession>
<dbReference type="Pfam" id="PF07729">
    <property type="entry name" value="FCD"/>
    <property type="match status" value="1"/>
</dbReference>
<gene>
    <name evidence="5" type="ordered locus">FraEuI1c_5702</name>
</gene>
<dbReference type="InterPro" id="IPR011711">
    <property type="entry name" value="GntR_C"/>
</dbReference>
<dbReference type="HOGENOM" id="CLU_017584_5_0_11"/>
<name>E3IUK1_PSEI1</name>
<dbReference type="CDD" id="cd07377">
    <property type="entry name" value="WHTH_GntR"/>
    <property type="match status" value="1"/>
</dbReference>
<dbReference type="InterPro" id="IPR008920">
    <property type="entry name" value="TF_FadR/GntR_C"/>
</dbReference>
<proteinExistence type="predicted"/>
<dbReference type="STRING" id="298654.FraEuI1c_5702"/>
<dbReference type="AlphaFoldDB" id="E3IUK1"/>
<dbReference type="InterPro" id="IPR000524">
    <property type="entry name" value="Tscrpt_reg_HTH_GntR"/>
</dbReference>
<reference evidence="5 6" key="1">
    <citation type="submission" date="2010-10" db="EMBL/GenBank/DDBJ databases">
        <title>Complete sequence of Frankia sp. EuI1c.</title>
        <authorList>
            <consortium name="US DOE Joint Genome Institute"/>
            <person name="Lucas S."/>
            <person name="Copeland A."/>
            <person name="Lapidus A."/>
            <person name="Cheng J.-F."/>
            <person name="Bruce D."/>
            <person name="Goodwin L."/>
            <person name="Pitluck S."/>
            <person name="Chertkov O."/>
            <person name="Detter J.C."/>
            <person name="Han C."/>
            <person name="Tapia R."/>
            <person name="Land M."/>
            <person name="Hauser L."/>
            <person name="Jeffries C."/>
            <person name="Kyrpides N."/>
            <person name="Ivanova N."/>
            <person name="Mikhailova N."/>
            <person name="Beauchemin N."/>
            <person name="Sen A."/>
            <person name="Sur S.A."/>
            <person name="Gtari M."/>
            <person name="Wall L."/>
            <person name="Tisa L."/>
            <person name="Woyke T."/>
        </authorList>
    </citation>
    <scope>NUCLEOTIDE SEQUENCE [LARGE SCALE GENOMIC DNA]</scope>
    <source>
        <strain evidence="6">DSM 45817 / CECT 9037 / EuI1c</strain>
    </source>
</reference>
<keyword evidence="3" id="KW-0804">Transcription</keyword>
<dbReference type="Proteomes" id="UP000002484">
    <property type="component" value="Chromosome"/>
</dbReference>
<dbReference type="Gene3D" id="1.20.120.530">
    <property type="entry name" value="GntR ligand-binding domain-like"/>
    <property type="match status" value="1"/>
</dbReference>
<dbReference type="SMART" id="SM00895">
    <property type="entry name" value="FCD"/>
    <property type="match status" value="1"/>
</dbReference>
<dbReference type="PANTHER" id="PTHR43537:SF41">
    <property type="entry name" value="TRANSCRIPTIONAL REGULATORY PROTEIN"/>
    <property type="match status" value="1"/>
</dbReference>
<dbReference type="EMBL" id="CP002299">
    <property type="protein sequence ID" value="ADP83686.1"/>
    <property type="molecule type" value="Genomic_DNA"/>
</dbReference>
<evidence type="ECO:0000256" key="1">
    <source>
        <dbReference type="ARBA" id="ARBA00023015"/>
    </source>
</evidence>
<dbReference type="InParanoid" id="E3IUK1"/>
<keyword evidence="6" id="KW-1185">Reference proteome</keyword>
<keyword evidence="1" id="KW-0805">Transcription regulation</keyword>
<dbReference type="InterPro" id="IPR036390">
    <property type="entry name" value="WH_DNA-bd_sf"/>
</dbReference>
<dbReference type="SMART" id="SM00345">
    <property type="entry name" value="HTH_GNTR"/>
    <property type="match status" value="1"/>
</dbReference>
<evidence type="ECO:0000313" key="5">
    <source>
        <dbReference type="EMBL" id="ADP83686.1"/>
    </source>
</evidence>